<dbReference type="InterPro" id="IPR050810">
    <property type="entry name" value="Bact_Secretion_Sys_Channel"/>
</dbReference>
<dbReference type="EMBL" id="CAAHDN010000018">
    <property type="protein sequence ID" value="VGM96797.1"/>
    <property type="molecule type" value="Genomic_DNA"/>
</dbReference>
<reference evidence="5" key="1">
    <citation type="submission" date="2019-03" db="EMBL/GenBank/DDBJ databases">
        <authorList>
            <consortium name="Pathogen Informatics"/>
        </authorList>
    </citation>
    <scope>NUCLEOTIDE SEQUENCE</scope>
    <source>
        <strain evidence="5">Unknown</strain>
    </source>
</reference>
<evidence type="ECO:0000259" key="4">
    <source>
        <dbReference type="Pfam" id="PF13629"/>
    </source>
</evidence>
<dbReference type="PANTHER" id="PTHR30332:SF17">
    <property type="entry name" value="TYPE IV PILIATION SYSTEM PROTEIN DR_0774-RELATED"/>
    <property type="match status" value="1"/>
</dbReference>
<evidence type="ECO:0000256" key="1">
    <source>
        <dbReference type="RuleBase" id="RU004003"/>
    </source>
</evidence>
<evidence type="ECO:0000313" key="5">
    <source>
        <dbReference type="EMBL" id="VGM96797.1"/>
    </source>
</evidence>
<dbReference type="InterPro" id="IPR032789">
    <property type="entry name" value="T2SS-T3SS_pil_N"/>
</dbReference>
<dbReference type="GO" id="GO:0015627">
    <property type="term" value="C:type II protein secretion system complex"/>
    <property type="evidence" value="ECO:0007669"/>
    <property type="project" value="TreeGrafter"/>
</dbReference>
<dbReference type="InterPro" id="IPR004846">
    <property type="entry name" value="T2SS/T3SS_dom"/>
</dbReference>
<keyword evidence="2" id="KW-0732">Signal</keyword>
<dbReference type="PANTHER" id="PTHR30332">
    <property type="entry name" value="PROBABLE GENERAL SECRETION PATHWAY PROTEIN D"/>
    <property type="match status" value="1"/>
</dbReference>
<evidence type="ECO:0000259" key="3">
    <source>
        <dbReference type="Pfam" id="PF00263"/>
    </source>
</evidence>
<feature type="signal peptide" evidence="2">
    <location>
        <begin position="1"/>
        <end position="25"/>
    </location>
</feature>
<dbReference type="InterPro" id="IPR001775">
    <property type="entry name" value="GspD/PilQ"/>
</dbReference>
<evidence type="ECO:0000256" key="2">
    <source>
        <dbReference type="SAM" id="SignalP"/>
    </source>
</evidence>
<feature type="domain" description="Type II/III secretion system secretin-like" evidence="3">
    <location>
        <begin position="259"/>
        <end position="418"/>
    </location>
</feature>
<gene>
    <name evidence="5" type="primary">pulD</name>
    <name evidence="5" type="ORF">NCTC4101_02232</name>
</gene>
<dbReference type="PRINTS" id="PR00811">
    <property type="entry name" value="BCTERIALGSPD"/>
</dbReference>
<dbReference type="GO" id="GO:0009306">
    <property type="term" value="P:protein secretion"/>
    <property type="evidence" value="ECO:0007669"/>
    <property type="project" value="InterPro"/>
</dbReference>
<proteinExistence type="inferred from homology"/>
<protein>
    <submittedName>
        <fullName evidence="5">Pullulanase secretion envelope pulD</fullName>
    </submittedName>
</protein>
<dbReference type="AlphaFoldDB" id="A0A486XH01"/>
<feature type="domain" description="Pilus formation protein N-terminal" evidence="4">
    <location>
        <begin position="25"/>
        <end position="95"/>
    </location>
</feature>
<sequence length="460" mass="50692">MQFSIFKLARAALVVGVAFPLSVSAQVFNMEDGQSRTLQTKNKIDTIFISSPEVADYEIIGDNSFIIYAKGEGVSEITVLDEDGNELRNDTINVNGMMKDLDRANHQIRLAFPNTNLSVKRVGKAYVIEGKAKSAVEQQEVTRIVGEALGASKETIKKMVDINGEGEKEHVPFLDEYRYNNVIDASTTNDSAQINVQLSVVEVSKKLTDEMGINWSWSDYSRNLLPGSSAESYGWLAGATNGVGSLAYAATHFASFIRALRNDSKGRVLAEPNISLLSGEIGGILIGGEVPLVRYDRDGRSEVTYKEFGIKLNVAAKLLKDRRIRVLLSQEVSNISNQSQTKDGLLVPVFESRRSRSTFEVPDGGSFILGGLYNETDRDVIAKTPFIADIPVLGAFFRSVDKNKDKRELIVVATVYLVKPTTSDSIVYPSYKPTGLIEDMFKLPIPDGTRNFFRQAGFSQ</sequence>
<feature type="chain" id="PRO_5019856532" evidence="2">
    <location>
        <begin position="26"/>
        <end position="460"/>
    </location>
</feature>
<name>A0A486XH01_9PAST</name>
<accession>A0A486XH01</accession>
<comment type="similarity">
    <text evidence="1">Belongs to the bacterial secretin family.</text>
</comment>
<dbReference type="Pfam" id="PF00263">
    <property type="entry name" value="Secretin"/>
    <property type="match status" value="1"/>
</dbReference>
<organism evidence="5">
    <name type="scientific">uncultured Avibacterium sp</name>
    <dbReference type="NCBI Taxonomy" id="1936169"/>
    <lineage>
        <taxon>Bacteria</taxon>
        <taxon>Pseudomonadati</taxon>
        <taxon>Pseudomonadota</taxon>
        <taxon>Gammaproteobacteria</taxon>
        <taxon>Pasteurellales</taxon>
        <taxon>Pasteurellaceae</taxon>
        <taxon>Avibacterium</taxon>
        <taxon>environmental samples</taxon>
    </lineage>
</organism>
<dbReference type="Pfam" id="PF13629">
    <property type="entry name" value="T2SS-T3SS_pil_N"/>
    <property type="match status" value="1"/>
</dbReference>